<dbReference type="AlphaFoldDB" id="A0A9W7L291"/>
<evidence type="ECO:0000256" key="1">
    <source>
        <dbReference type="SAM" id="Phobius"/>
    </source>
</evidence>
<keyword evidence="3" id="KW-1185">Reference proteome</keyword>
<reference evidence="2" key="1">
    <citation type="submission" date="2022-07" db="EMBL/GenBank/DDBJ databases">
        <title>Genome analysis of Parmales, a sister group of diatoms, reveals the evolutionary specialization of diatoms from phago-mixotrophs to photoautotrophs.</title>
        <authorList>
            <person name="Ban H."/>
            <person name="Sato S."/>
            <person name="Yoshikawa S."/>
            <person name="Kazumasa Y."/>
            <person name="Nakamura Y."/>
            <person name="Ichinomiya M."/>
            <person name="Saitoh K."/>
            <person name="Sato N."/>
            <person name="Blanc-Mathieu R."/>
            <person name="Endo H."/>
            <person name="Kuwata A."/>
            <person name="Ogata H."/>
        </authorList>
    </citation>
    <scope>NUCLEOTIDE SEQUENCE</scope>
</reference>
<comment type="caution">
    <text evidence="2">The sequence shown here is derived from an EMBL/GenBank/DDBJ whole genome shotgun (WGS) entry which is preliminary data.</text>
</comment>
<dbReference type="EMBL" id="BRXZ01007135">
    <property type="protein sequence ID" value="GMI24631.1"/>
    <property type="molecule type" value="Genomic_DNA"/>
</dbReference>
<gene>
    <name evidence="2" type="ORF">TrRE_jg8256</name>
</gene>
<feature type="transmembrane region" description="Helical" evidence="1">
    <location>
        <begin position="20"/>
        <end position="37"/>
    </location>
</feature>
<evidence type="ECO:0000313" key="2">
    <source>
        <dbReference type="EMBL" id="GMI24631.1"/>
    </source>
</evidence>
<sequence length="231" mass="26391">MVRRGQFSWENKSRTNGPFVRIFGVVVILGCVVFLNFESLPVFGVNARVGRQCAERWRGISAMLSTRSSSPNNVALHQSHAPGSKVKQTDKVYYSSDWERIWLENIGTWQNHQICEALSQQREEIMKFMATMCSAETETAWCLVDDSHHPFWYNTKTGAMSIKKPRGVKAVHPMSPVQPSDPTIFSRFEWKESDGSLHTEYIEPLVGHLRHPLAGCERTFSKNKVSRQFSI</sequence>
<dbReference type="OrthoDB" id="411029at2759"/>
<accession>A0A9W7L291</accession>
<keyword evidence="1" id="KW-0812">Transmembrane</keyword>
<evidence type="ECO:0000313" key="3">
    <source>
        <dbReference type="Proteomes" id="UP001165082"/>
    </source>
</evidence>
<keyword evidence="1" id="KW-0472">Membrane</keyword>
<keyword evidence="1" id="KW-1133">Transmembrane helix</keyword>
<dbReference type="Proteomes" id="UP001165082">
    <property type="component" value="Unassembled WGS sequence"/>
</dbReference>
<name>A0A9W7L291_9STRA</name>
<protein>
    <submittedName>
        <fullName evidence="2">Uncharacterized protein</fullName>
    </submittedName>
</protein>
<organism evidence="2 3">
    <name type="scientific">Triparma retinervis</name>
    <dbReference type="NCBI Taxonomy" id="2557542"/>
    <lineage>
        <taxon>Eukaryota</taxon>
        <taxon>Sar</taxon>
        <taxon>Stramenopiles</taxon>
        <taxon>Ochrophyta</taxon>
        <taxon>Bolidophyceae</taxon>
        <taxon>Parmales</taxon>
        <taxon>Triparmaceae</taxon>
        <taxon>Triparma</taxon>
    </lineage>
</organism>
<proteinExistence type="predicted"/>